<gene>
    <name evidence="1" type="ORF">RV14_GL002356</name>
</gene>
<organism evidence="1 2">
    <name type="scientific">Enterococcus ratti</name>
    <dbReference type="NCBI Taxonomy" id="150033"/>
    <lineage>
        <taxon>Bacteria</taxon>
        <taxon>Bacillati</taxon>
        <taxon>Bacillota</taxon>
        <taxon>Bacilli</taxon>
        <taxon>Lactobacillales</taxon>
        <taxon>Enterococcaceae</taxon>
        <taxon>Enterococcus</taxon>
    </lineage>
</organism>
<reference evidence="1 2" key="1">
    <citation type="submission" date="2014-12" db="EMBL/GenBank/DDBJ databases">
        <title>Draft genome sequences of 29 type strains of Enterococci.</title>
        <authorList>
            <person name="Zhong Z."/>
            <person name="Sun Z."/>
            <person name="Liu W."/>
            <person name="Zhang W."/>
            <person name="Zhang H."/>
        </authorList>
    </citation>
    <scope>NUCLEOTIDE SEQUENCE [LARGE SCALE GENOMIC DNA]</scope>
    <source>
        <strain evidence="1 2">DSM 15687</strain>
    </source>
</reference>
<dbReference type="EMBL" id="JXLB01000009">
    <property type="protein sequence ID" value="OJG81813.1"/>
    <property type="molecule type" value="Genomic_DNA"/>
</dbReference>
<dbReference type="STRING" id="150033.RV14_GL002356"/>
<protein>
    <submittedName>
        <fullName evidence="1">Uncharacterized protein</fullName>
    </submittedName>
</protein>
<comment type="caution">
    <text evidence="1">The sequence shown here is derived from an EMBL/GenBank/DDBJ whole genome shotgun (WGS) entry which is preliminary data.</text>
</comment>
<name>A0A1L8WLC2_9ENTE</name>
<keyword evidence="2" id="KW-1185">Reference proteome</keyword>
<dbReference type="AlphaFoldDB" id="A0A1L8WLC2"/>
<dbReference type="Proteomes" id="UP000182152">
    <property type="component" value="Unassembled WGS sequence"/>
</dbReference>
<sequence length="159" mass="18574">MTSKGDFFMSKEMTALKFYFRNGETWTIDRRHIGDLWIKQITTSFGRINGSEFIEIHPCAGFKIEIFHEGDSVATHDINLGGLEMGMFHRALKYEDIERMEILYRNGTPDLVYFPYLDKGTEGLDNKYQSTKISEKTGNLYIVINPEQRVEDIYGEYFE</sequence>
<evidence type="ECO:0000313" key="1">
    <source>
        <dbReference type="EMBL" id="OJG81813.1"/>
    </source>
</evidence>
<proteinExistence type="predicted"/>
<evidence type="ECO:0000313" key="2">
    <source>
        <dbReference type="Proteomes" id="UP000182152"/>
    </source>
</evidence>
<accession>A0A1L8WLC2</accession>